<feature type="region of interest" description="Disordered" evidence="1">
    <location>
        <begin position="365"/>
        <end position="387"/>
    </location>
</feature>
<feature type="non-terminal residue" evidence="3">
    <location>
        <position position="1115"/>
    </location>
</feature>
<dbReference type="EMBL" id="BQXS01010956">
    <property type="protein sequence ID" value="GKT35265.1"/>
    <property type="molecule type" value="Genomic_DNA"/>
</dbReference>
<proteinExistence type="predicted"/>
<keyword evidence="2" id="KW-0732">Signal</keyword>
<evidence type="ECO:0000313" key="4">
    <source>
        <dbReference type="Proteomes" id="UP001057375"/>
    </source>
</evidence>
<name>A0ABQ5KS33_9EUKA</name>
<feature type="signal peptide" evidence="2">
    <location>
        <begin position="1"/>
        <end position="23"/>
    </location>
</feature>
<reference evidence="3" key="1">
    <citation type="submission" date="2022-03" db="EMBL/GenBank/DDBJ databases">
        <title>Draft genome sequence of Aduncisulcus paluster, a free-living microaerophilic Fornicata.</title>
        <authorList>
            <person name="Yuyama I."/>
            <person name="Kume K."/>
            <person name="Tamura T."/>
            <person name="Inagaki Y."/>
            <person name="Hashimoto T."/>
        </authorList>
    </citation>
    <scope>NUCLEOTIDE SEQUENCE</scope>
    <source>
        <strain evidence="3">NY0171</strain>
    </source>
</reference>
<evidence type="ECO:0000256" key="1">
    <source>
        <dbReference type="SAM" id="MobiDB-lite"/>
    </source>
</evidence>
<gene>
    <name evidence="3" type="ORF">ADUPG1_008457</name>
</gene>
<dbReference type="Proteomes" id="UP001057375">
    <property type="component" value="Unassembled WGS sequence"/>
</dbReference>
<accession>A0ABQ5KS33</accession>
<comment type="caution">
    <text evidence="3">The sequence shown here is derived from an EMBL/GenBank/DDBJ whole genome shotgun (WGS) entry which is preliminary data.</text>
</comment>
<protein>
    <submittedName>
        <fullName evidence="3">Uncharacterized protein</fullName>
    </submittedName>
</protein>
<sequence>MKFLSPSMFPILLSVVFVISSDSRNDSLSMSAQKLWGMIVSVSDAIFKEISVDLVNILFYLGRKDIHLAIQTHRRIATNPHIISLMKGKCSLYFKHLETKYSEFIDFKYDIDDYMTHLSSIQPLSRISEIGNDPNYFNFLLFLVFYPSVALSAENMTISINLFHILGWIEYDPSSRVHETVLTGLERFNWKKMLEFMGDRNLFNFFSCLGDHELQNLSPSLPLSACFSKTINVIHRLSLLEQLLIRSIGGNVFFSTFSSQLTSVMCRPEYSTTLSPSLVGTVGSASSSFTSLCSYFSSFRFQEALVIFAQTSEIIDESTGKVIGIHHCKKVDPLKWNESGRSLGLEQAQKIKTATGALIVELKDREKDSDKEEDKEGEEKEGENGKEEEKKWVSLRSSVFQKEDVSFDFYFKIKQSYFRQVFTMCVLCQSLITRGHTESFTNILPRIQKNDTDLVYLFIHNCIGLLKRALFLVENKGTLDDFESFKGIDLPFPVRTLSKPSRLGTYLSLDNYNIMGVPHVIWVHLFASVWKLIGSSKFLLYKLFGKDIISDVLFLFRISCLNTFDPFREGLKSSSILIPDDYKMYILCLSLVRALPNVCISLNGDDDTKFKLPPLISSSSDSNPTVSSLSVKSYSLLTLVRLAKPEVIDGGDVSRLIEWMCRSPKADLDIVEISEYLGYIKLILEAELFRFNSNKNTKIDIIEKDDQFRYSYSQIMFILSICYSVLTYMISIDKNHPRSIALITTILSIVSHIVRIEKVVDSLTPPSGVSLTLESFHQEIVLVYFDLCFVHTLLLNDNSFKDMVKIACVYLPMESSQGLLGVFMKKFNQNEMMGTHKDSGKRKDALFLSNILEMKFKLFVHFMKRREDSHRKIVSKRGTDPSNFCSKVVPLRNIYEPAIYDYSHDIVKRRPLSNRFSTVGEGVKWLKDSIIDKIKTINKMTHENREKALKTIREAQEKEGDDVEENELVYDSLYAQDEDSDEISSRASGSVAGSECDISMMSCELFEIPVSFHYLEMDVIVSYLISFFFLRKRSSMMSPALIGTMVTYILESSHRVELIRWLEKNIKSSFQASAWTAALCYNSDDFAQSAMSGVSSNLVQVIVNGKTGPKELIEQ</sequence>
<feature type="chain" id="PRO_5046699159" evidence="2">
    <location>
        <begin position="24"/>
        <end position="1115"/>
    </location>
</feature>
<organism evidence="3 4">
    <name type="scientific">Aduncisulcus paluster</name>
    <dbReference type="NCBI Taxonomy" id="2918883"/>
    <lineage>
        <taxon>Eukaryota</taxon>
        <taxon>Metamonada</taxon>
        <taxon>Carpediemonas-like organisms</taxon>
        <taxon>Aduncisulcus</taxon>
    </lineage>
</organism>
<evidence type="ECO:0000313" key="3">
    <source>
        <dbReference type="EMBL" id="GKT35265.1"/>
    </source>
</evidence>
<keyword evidence="4" id="KW-1185">Reference proteome</keyword>
<evidence type="ECO:0000256" key="2">
    <source>
        <dbReference type="SAM" id="SignalP"/>
    </source>
</evidence>